<keyword evidence="1" id="KW-1133">Transmembrane helix</keyword>
<organism evidence="2 3">
    <name type="scientific">Arthrobacter jinronghuae</name>
    <dbReference type="NCBI Taxonomy" id="2964609"/>
    <lineage>
        <taxon>Bacteria</taxon>
        <taxon>Bacillati</taxon>
        <taxon>Actinomycetota</taxon>
        <taxon>Actinomycetes</taxon>
        <taxon>Micrococcales</taxon>
        <taxon>Micrococcaceae</taxon>
        <taxon>Arthrobacter</taxon>
    </lineage>
</organism>
<comment type="caution">
    <text evidence="2">The sequence shown here is derived from an EMBL/GenBank/DDBJ whole genome shotgun (WGS) entry which is preliminary data.</text>
</comment>
<proteinExistence type="predicted"/>
<dbReference type="RefSeq" id="WP_255864593.1">
    <property type="nucleotide sequence ID" value="NZ_CP104263.1"/>
</dbReference>
<reference evidence="2 3" key="1">
    <citation type="submission" date="2022-07" db="EMBL/GenBank/DDBJ databases">
        <title>Novel species in genus Arthrobacter.</title>
        <authorList>
            <person name="Liu Y."/>
        </authorList>
    </citation>
    <scope>NUCLEOTIDE SEQUENCE [LARGE SCALE GENOMIC DNA]</scope>
    <source>
        <strain evidence="3">zg-Y859</strain>
    </source>
</reference>
<accession>A0ABT1NLT3</accession>
<protein>
    <submittedName>
        <fullName evidence="2">Alkaline shock response membrane anchor protein AmaP</fullName>
    </submittedName>
</protein>
<keyword evidence="3" id="KW-1185">Reference proteome</keyword>
<dbReference type="Proteomes" id="UP001206924">
    <property type="component" value="Unassembled WGS sequence"/>
</dbReference>
<dbReference type="EMBL" id="JANFLP010000001">
    <property type="protein sequence ID" value="MCQ1948676.1"/>
    <property type="molecule type" value="Genomic_DNA"/>
</dbReference>
<evidence type="ECO:0000256" key="1">
    <source>
        <dbReference type="SAM" id="Phobius"/>
    </source>
</evidence>
<evidence type="ECO:0000313" key="2">
    <source>
        <dbReference type="EMBL" id="MCQ1948676.1"/>
    </source>
</evidence>
<name>A0ABT1NLT3_9MICC</name>
<sequence length="209" mass="21761">MRHHSGKANRTWLIILGVLFLAAGVLAALIAAGGLERFIGGSPGRSDRVLSETDGQGFLAGEYVPWGMLLAGVILGVLGLWWLVAQVPRSRPAGTFRLQEDPAHGITVCDPQVLASAVSHETEQLPGVVGSTVRLRGSADEPDLAMKVTVNSDADVQGVIARIQQEVVPHLVSALEVPLNTFGLEIDASNKAGAPGGGATVSSRGTVVY</sequence>
<keyword evidence="1" id="KW-0812">Transmembrane</keyword>
<keyword evidence="1" id="KW-0472">Membrane</keyword>
<feature type="transmembrane region" description="Helical" evidence="1">
    <location>
        <begin position="63"/>
        <end position="84"/>
    </location>
</feature>
<feature type="transmembrane region" description="Helical" evidence="1">
    <location>
        <begin position="12"/>
        <end position="35"/>
    </location>
</feature>
<evidence type="ECO:0000313" key="3">
    <source>
        <dbReference type="Proteomes" id="UP001206924"/>
    </source>
</evidence>
<gene>
    <name evidence="2" type="ORF">NNX28_01875</name>
</gene>